<dbReference type="GO" id="GO:0005840">
    <property type="term" value="C:ribosome"/>
    <property type="evidence" value="ECO:0007669"/>
    <property type="project" value="UniProtKB-KW"/>
</dbReference>
<evidence type="ECO:0000256" key="7">
    <source>
        <dbReference type="SAM" id="MobiDB-lite"/>
    </source>
</evidence>
<proteinExistence type="inferred from homology"/>
<protein>
    <recommendedName>
        <fullName evidence="6">Small ribosomal subunit protein mS33</fullName>
    </recommendedName>
</protein>
<feature type="region of interest" description="Disordered" evidence="7">
    <location>
        <begin position="406"/>
        <end position="433"/>
    </location>
</feature>
<dbReference type="InterPro" id="IPR013219">
    <property type="entry name" value="Ribosomal_mS33"/>
</dbReference>
<dbReference type="AlphaFoldDB" id="A0A8S1J1L3"/>
<evidence type="ECO:0000313" key="9">
    <source>
        <dbReference type="Proteomes" id="UP000708148"/>
    </source>
</evidence>
<comment type="subcellular location">
    <subcellularLocation>
        <location evidence="1">Mitochondrion</location>
    </subcellularLocation>
</comment>
<comment type="caution">
    <text evidence="8">The sequence shown here is derived from an EMBL/GenBank/DDBJ whole genome shotgun (WGS) entry which is preliminary data.</text>
</comment>
<sequence length="433" mass="44394">MGTGILCEACAKGQLRLGAREGWQALPCANGDLCGLQLAGKREQSSHCEDHPPVGIRWDQTHRDQRGGGLRTGFGSRASIPIFGAGTGEGAYEHVAVRGLADDAKRPNGIGQGEGDRPQGNAAPPADRRADGAVEQGEESVGVSFGVDEASTPHFSGGDVKASRDTSATGNSGAVADGVGAGNGAAGDRSEQGASSETSLDEGKSAEARSEGGERGGVHSGEEDAKGVEAPASVDGGEASAELPATGGALDEKVSSSTEEGGWKAGATPEGKLNAVGLKGPTEVTSQEPGSGESGEAGRLAELEGRPSKPENENRSEGTHHNFVNVGGAAGAMPAHVQTGGGSVAEETMEQIRARVFGYHIGNNLRSGRKVLRKKLVGWRIANYYLEDIKDPLLLDLDAEAAKEKLAQMRRRGKGPPKKGEGKRAKTGKAKGK</sequence>
<gene>
    <name evidence="8" type="ORF">OSTQU699_LOCUS5236</name>
</gene>
<evidence type="ECO:0000256" key="5">
    <source>
        <dbReference type="ARBA" id="ARBA00023274"/>
    </source>
</evidence>
<feature type="compositionally biased region" description="Basic and acidic residues" evidence="7">
    <location>
        <begin position="201"/>
        <end position="227"/>
    </location>
</feature>
<dbReference type="OrthoDB" id="6495301at2759"/>
<evidence type="ECO:0000256" key="2">
    <source>
        <dbReference type="ARBA" id="ARBA00008970"/>
    </source>
</evidence>
<reference evidence="8" key="1">
    <citation type="submission" date="2020-12" db="EMBL/GenBank/DDBJ databases">
        <authorList>
            <person name="Iha C."/>
        </authorList>
    </citation>
    <scope>NUCLEOTIDE SEQUENCE</scope>
</reference>
<evidence type="ECO:0000256" key="3">
    <source>
        <dbReference type="ARBA" id="ARBA00022980"/>
    </source>
</evidence>
<dbReference type="EMBL" id="CAJHUC010001129">
    <property type="protein sequence ID" value="CAD7699877.1"/>
    <property type="molecule type" value="Genomic_DNA"/>
</dbReference>
<accession>A0A8S1J1L3</accession>
<keyword evidence="5" id="KW-0687">Ribonucleoprotein</keyword>
<evidence type="ECO:0000313" key="8">
    <source>
        <dbReference type="EMBL" id="CAD7699877.1"/>
    </source>
</evidence>
<evidence type="ECO:0000256" key="6">
    <source>
        <dbReference type="ARBA" id="ARBA00035132"/>
    </source>
</evidence>
<feature type="region of interest" description="Disordered" evidence="7">
    <location>
        <begin position="103"/>
        <end position="322"/>
    </location>
</feature>
<dbReference type="PANTHER" id="PTHR13362">
    <property type="entry name" value="MITOCHONDRIAL RIBOSOMAL PROTEIN S33"/>
    <property type="match status" value="1"/>
</dbReference>
<dbReference type="GO" id="GO:0005739">
    <property type="term" value="C:mitochondrion"/>
    <property type="evidence" value="ECO:0007669"/>
    <property type="project" value="UniProtKB-SubCell"/>
</dbReference>
<dbReference type="Proteomes" id="UP000708148">
    <property type="component" value="Unassembled WGS sequence"/>
</dbReference>
<evidence type="ECO:0000256" key="1">
    <source>
        <dbReference type="ARBA" id="ARBA00004173"/>
    </source>
</evidence>
<keyword evidence="4" id="KW-0496">Mitochondrion</keyword>
<dbReference type="GO" id="GO:1990904">
    <property type="term" value="C:ribonucleoprotein complex"/>
    <property type="evidence" value="ECO:0007669"/>
    <property type="project" value="UniProtKB-KW"/>
</dbReference>
<evidence type="ECO:0000256" key="4">
    <source>
        <dbReference type="ARBA" id="ARBA00023128"/>
    </source>
</evidence>
<keyword evidence="3" id="KW-0689">Ribosomal protein</keyword>
<feature type="compositionally biased region" description="Basic and acidic residues" evidence="7">
    <location>
        <begin position="299"/>
        <end position="320"/>
    </location>
</feature>
<dbReference type="Pfam" id="PF08293">
    <property type="entry name" value="MRP-S33"/>
    <property type="match status" value="1"/>
</dbReference>
<organism evidence="8 9">
    <name type="scientific">Ostreobium quekettii</name>
    <dbReference type="NCBI Taxonomy" id="121088"/>
    <lineage>
        <taxon>Eukaryota</taxon>
        <taxon>Viridiplantae</taxon>
        <taxon>Chlorophyta</taxon>
        <taxon>core chlorophytes</taxon>
        <taxon>Ulvophyceae</taxon>
        <taxon>TCBD clade</taxon>
        <taxon>Bryopsidales</taxon>
        <taxon>Ostreobineae</taxon>
        <taxon>Ostreobiaceae</taxon>
        <taxon>Ostreobium</taxon>
    </lineage>
</organism>
<name>A0A8S1J1L3_9CHLO</name>
<feature type="compositionally biased region" description="Basic residues" evidence="7">
    <location>
        <begin position="408"/>
        <end position="417"/>
    </location>
</feature>
<keyword evidence="9" id="KW-1185">Reference proteome</keyword>
<comment type="similarity">
    <text evidence="2">Belongs to the mitochondrion-specific ribosomal protein mS33 family.</text>
</comment>
<dbReference type="PANTHER" id="PTHR13362:SF2">
    <property type="entry name" value="SMALL RIBOSOMAL SUBUNIT PROTEIN MS33"/>
    <property type="match status" value="1"/>
</dbReference>